<dbReference type="SUPFAM" id="SSF56655">
    <property type="entry name" value="Carbohydrate phosphatase"/>
    <property type="match status" value="1"/>
</dbReference>
<dbReference type="OrthoDB" id="58111at2157"/>
<comment type="cofactor">
    <cofactor evidence="8">
        <name>Mg(2+)</name>
        <dbReference type="ChEBI" id="CHEBI:18420"/>
    </cofactor>
</comment>
<feature type="binding site" evidence="8">
    <location>
        <position position="156"/>
    </location>
    <ligand>
        <name>Mg(2+)</name>
        <dbReference type="ChEBI" id="CHEBI:18420"/>
        <label>1</label>
        <note>catalytic</note>
    </ligand>
</feature>
<dbReference type="GO" id="GO:0006020">
    <property type="term" value="P:inositol metabolic process"/>
    <property type="evidence" value="ECO:0007669"/>
    <property type="project" value="TreeGrafter"/>
</dbReference>
<protein>
    <recommendedName>
        <fullName evidence="2">fructose-bisphosphatase</fullName>
        <ecNumber evidence="2">3.1.3.11</ecNumber>
    </recommendedName>
</protein>
<feature type="binding site" evidence="8">
    <location>
        <position position="159"/>
    </location>
    <ligand>
        <name>Mg(2+)</name>
        <dbReference type="ChEBI" id="CHEBI:18420"/>
        <label>1</label>
        <note>catalytic</note>
    </ligand>
</feature>
<keyword evidence="4" id="KW-0378">Hydrolase</keyword>
<dbReference type="EC" id="3.1.3.11" evidence="2"/>
<feature type="binding site" evidence="8">
    <location>
        <position position="297"/>
    </location>
    <ligand>
        <name>Mg(2+)</name>
        <dbReference type="ChEBI" id="CHEBI:18420"/>
        <label>1</label>
        <note>catalytic</note>
    </ligand>
</feature>
<dbReference type="InterPro" id="IPR006311">
    <property type="entry name" value="TAT_signal"/>
</dbReference>
<evidence type="ECO:0000256" key="6">
    <source>
        <dbReference type="ARBA" id="ARBA00023277"/>
    </source>
</evidence>
<gene>
    <name evidence="9" type="ORF">SAMN06269185_0202</name>
</gene>
<keyword evidence="3 8" id="KW-0479">Metal-binding</keyword>
<dbReference type="Proteomes" id="UP000219453">
    <property type="component" value="Unassembled WGS sequence"/>
</dbReference>
<dbReference type="PRINTS" id="PR00377">
    <property type="entry name" value="IMPHPHTASES"/>
</dbReference>
<comment type="similarity">
    <text evidence="7">Belongs to the inositol monophosphatase superfamily. FBPase class 4 family.</text>
</comment>
<dbReference type="GO" id="GO:0042132">
    <property type="term" value="F:fructose 1,6-bisphosphate 1-phosphatase activity"/>
    <property type="evidence" value="ECO:0007669"/>
    <property type="project" value="UniProtKB-EC"/>
</dbReference>
<dbReference type="GO" id="GO:0046872">
    <property type="term" value="F:metal ion binding"/>
    <property type="evidence" value="ECO:0007669"/>
    <property type="project" value="UniProtKB-KW"/>
</dbReference>
<dbReference type="PANTHER" id="PTHR20854:SF4">
    <property type="entry name" value="INOSITOL-1-MONOPHOSPHATASE-RELATED"/>
    <property type="match status" value="1"/>
</dbReference>
<evidence type="ECO:0000256" key="8">
    <source>
        <dbReference type="PIRSR" id="PIRSR600760-2"/>
    </source>
</evidence>
<dbReference type="PROSITE" id="PS00629">
    <property type="entry name" value="IMP_1"/>
    <property type="match status" value="1"/>
</dbReference>
<keyword evidence="5 8" id="KW-0460">Magnesium</keyword>
<organism evidence="9 10">
    <name type="scientific">Natronoarchaeum philippinense</name>
    <dbReference type="NCBI Taxonomy" id="558529"/>
    <lineage>
        <taxon>Archaea</taxon>
        <taxon>Methanobacteriati</taxon>
        <taxon>Methanobacteriota</taxon>
        <taxon>Stenosarchaea group</taxon>
        <taxon>Halobacteria</taxon>
        <taxon>Halobacteriales</taxon>
        <taxon>Natronoarchaeaceae</taxon>
    </lineage>
</organism>
<evidence type="ECO:0000256" key="7">
    <source>
        <dbReference type="ARBA" id="ARBA00038103"/>
    </source>
</evidence>
<name>A0A285N1D8_NATPI</name>
<comment type="catalytic activity">
    <reaction evidence="1">
        <text>beta-D-fructose 1,6-bisphosphate + H2O = beta-D-fructose 6-phosphate + phosphate</text>
        <dbReference type="Rhea" id="RHEA:11064"/>
        <dbReference type="ChEBI" id="CHEBI:15377"/>
        <dbReference type="ChEBI" id="CHEBI:32966"/>
        <dbReference type="ChEBI" id="CHEBI:43474"/>
        <dbReference type="ChEBI" id="CHEBI:57634"/>
        <dbReference type="EC" id="3.1.3.11"/>
    </reaction>
</comment>
<evidence type="ECO:0000256" key="4">
    <source>
        <dbReference type="ARBA" id="ARBA00022801"/>
    </source>
</evidence>
<dbReference type="GO" id="GO:0007165">
    <property type="term" value="P:signal transduction"/>
    <property type="evidence" value="ECO:0007669"/>
    <property type="project" value="TreeGrafter"/>
</dbReference>
<dbReference type="PROSITE" id="PS51318">
    <property type="entry name" value="TAT"/>
    <property type="match status" value="1"/>
</dbReference>
<dbReference type="AlphaFoldDB" id="A0A285N1D8"/>
<sequence length="361" mass="38959">MSDGNGGYSGASGAESEARRRFLKLAGVTGTAAGAAGIIGSNGVLSALADEGDGGDGGVEIEDLQGQMPIEDRYLRIAVLATAKAAQLHQNYFGEIGEAEEKDSQNLLTEVDTEAETLIRETIKEELGDDFEDENHALYGEEQGGQLEGGYVWIIDPLDGTTNFSKGIPHFGVNIAVTKDGELYAGVMYYSLRDEVYVAVRDEGAYKFRSDGYDLVAEDSEPTELSVTDTEAIEDSFHGVGFYLKETANDFDYMGLWRYLFSYTQGTRLLGAAAPDLAFVSEGVFDTVSVKDLKPVDVAPEALLVREAGGTVTDFDGNTDLDSILEGSVVASNGKLHDDFFDLLEDAGKDWLTRPIDTLER</sequence>
<dbReference type="InterPro" id="IPR000760">
    <property type="entry name" value="Inositol_monophosphatase-like"/>
</dbReference>
<keyword evidence="10" id="KW-1185">Reference proteome</keyword>
<evidence type="ECO:0000256" key="5">
    <source>
        <dbReference type="ARBA" id="ARBA00022842"/>
    </source>
</evidence>
<dbReference type="InterPro" id="IPR020583">
    <property type="entry name" value="Inositol_monoP_metal-BS"/>
</dbReference>
<dbReference type="EMBL" id="OBEJ01000001">
    <property type="protein sequence ID" value="SNZ03148.1"/>
    <property type="molecule type" value="Genomic_DNA"/>
</dbReference>
<dbReference type="RefSeq" id="WP_179747361.1">
    <property type="nucleotide sequence ID" value="NZ_OBEJ01000001.1"/>
</dbReference>
<evidence type="ECO:0000313" key="9">
    <source>
        <dbReference type="EMBL" id="SNZ03148.1"/>
    </source>
</evidence>
<reference evidence="9 10" key="1">
    <citation type="submission" date="2017-09" db="EMBL/GenBank/DDBJ databases">
        <authorList>
            <person name="Ehlers B."/>
            <person name="Leendertz F.H."/>
        </authorList>
    </citation>
    <scope>NUCLEOTIDE SEQUENCE [LARGE SCALE GENOMIC DNA]</scope>
    <source>
        <strain evidence="9 10">DSM 27208</strain>
    </source>
</reference>
<feature type="binding site" evidence="8">
    <location>
        <position position="158"/>
    </location>
    <ligand>
        <name>Mg(2+)</name>
        <dbReference type="ChEBI" id="CHEBI:18420"/>
        <label>1</label>
        <note>catalytic</note>
    </ligand>
</feature>
<evidence type="ECO:0000256" key="3">
    <source>
        <dbReference type="ARBA" id="ARBA00022723"/>
    </source>
</evidence>
<dbReference type="Pfam" id="PF00459">
    <property type="entry name" value="Inositol_P"/>
    <property type="match status" value="1"/>
</dbReference>
<dbReference type="PANTHER" id="PTHR20854">
    <property type="entry name" value="INOSITOL MONOPHOSPHATASE"/>
    <property type="match status" value="1"/>
</dbReference>
<dbReference type="Gene3D" id="3.30.540.10">
    <property type="entry name" value="Fructose-1,6-Bisphosphatase, subunit A, domain 1"/>
    <property type="match status" value="1"/>
</dbReference>
<evidence type="ECO:0000313" key="10">
    <source>
        <dbReference type="Proteomes" id="UP000219453"/>
    </source>
</evidence>
<accession>A0A285N1D8</accession>
<dbReference type="GO" id="GO:0008934">
    <property type="term" value="F:inositol monophosphate 1-phosphatase activity"/>
    <property type="evidence" value="ECO:0007669"/>
    <property type="project" value="TreeGrafter"/>
</dbReference>
<dbReference type="Gene3D" id="3.40.190.80">
    <property type="match status" value="1"/>
</dbReference>
<evidence type="ECO:0000256" key="2">
    <source>
        <dbReference type="ARBA" id="ARBA00013093"/>
    </source>
</evidence>
<keyword evidence="6" id="KW-0119">Carbohydrate metabolism</keyword>
<feature type="binding site" evidence="8">
    <location>
        <position position="141"/>
    </location>
    <ligand>
        <name>Mg(2+)</name>
        <dbReference type="ChEBI" id="CHEBI:18420"/>
        <label>1</label>
        <note>catalytic</note>
    </ligand>
</feature>
<evidence type="ECO:0000256" key="1">
    <source>
        <dbReference type="ARBA" id="ARBA00001273"/>
    </source>
</evidence>
<proteinExistence type="inferred from homology"/>